<organism evidence="9 10">
    <name type="scientific">Zingiber officinale</name>
    <name type="common">Ginger</name>
    <name type="synonym">Amomum zingiber</name>
    <dbReference type="NCBI Taxonomy" id="94328"/>
    <lineage>
        <taxon>Eukaryota</taxon>
        <taxon>Viridiplantae</taxon>
        <taxon>Streptophyta</taxon>
        <taxon>Embryophyta</taxon>
        <taxon>Tracheophyta</taxon>
        <taxon>Spermatophyta</taxon>
        <taxon>Magnoliopsida</taxon>
        <taxon>Liliopsida</taxon>
        <taxon>Zingiberales</taxon>
        <taxon>Zingiberaceae</taxon>
        <taxon>Zingiber</taxon>
    </lineage>
</organism>
<dbReference type="PROSITE" id="PS50056">
    <property type="entry name" value="TYR_PHOSPHATASE_2"/>
    <property type="match status" value="1"/>
</dbReference>
<dbReference type="PROSITE" id="PS00383">
    <property type="entry name" value="TYR_PHOSPHATASE_1"/>
    <property type="match status" value="1"/>
</dbReference>
<dbReference type="PROSITE" id="PS50055">
    <property type="entry name" value="TYR_PHOSPHATASE_PTP"/>
    <property type="match status" value="1"/>
</dbReference>
<evidence type="ECO:0000256" key="5">
    <source>
        <dbReference type="ARBA" id="ARBA00022801"/>
    </source>
</evidence>
<dbReference type="Gene3D" id="3.90.190.10">
    <property type="entry name" value="Protein tyrosine phosphatase superfamily"/>
    <property type="match status" value="1"/>
</dbReference>
<accession>A0A8J5I036</accession>
<comment type="subcellular location">
    <subcellularLocation>
        <location evidence="1">Cytoplasm</location>
    </subcellularLocation>
</comment>
<dbReference type="InterPro" id="IPR003595">
    <property type="entry name" value="Tyr_Pase_cat"/>
</dbReference>
<dbReference type="EMBL" id="JACMSC010000004">
    <property type="protein sequence ID" value="KAG6524107.1"/>
    <property type="molecule type" value="Genomic_DNA"/>
</dbReference>
<dbReference type="InterPro" id="IPR029021">
    <property type="entry name" value="Prot-tyrosine_phosphatase-like"/>
</dbReference>
<feature type="domain" description="Tyrosine-protein phosphatase" evidence="7">
    <location>
        <begin position="102"/>
        <end position="371"/>
    </location>
</feature>
<dbReference type="InterPro" id="IPR050348">
    <property type="entry name" value="Protein-Tyr_Phosphatase"/>
</dbReference>
<name>A0A8J5I036_ZINOF</name>
<keyword evidence="4" id="KW-0597">Phosphoprotein</keyword>
<dbReference type="InterPro" id="IPR000242">
    <property type="entry name" value="PTP_cat"/>
</dbReference>
<evidence type="ECO:0000259" key="7">
    <source>
        <dbReference type="PROSITE" id="PS50055"/>
    </source>
</evidence>
<dbReference type="SMART" id="SM00404">
    <property type="entry name" value="PTPc_motif"/>
    <property type="match status" value="1"/>
</dbReference>
<dbReference type="AlphaFoldDB" id="A0A8J5I036"/>
<keyword evidence="5" id="KW-0378">Hydrolase</keyword>
<dbReference type="GO" id="GO:0004725">
    <property type="term" value="F:protein tyrosine phosphatase activity"/>
    <property type="evidence" value="ECO:0007669"/>
    <property type="project" value="UniProtKB-EC"/>
</dbReference>
<keyword evidence="3" id="KW-0963">Cytoplasm</keyword>
<dbReference type="Pfam" id="PF00102">
    <property type="entry name" value="Y_phosphatase"/>
    <property type="match status" value="1"/>
</dbReference>
<gene>
    <name evidence="9" type="ORF">ZIOFF_013997</name>
</gene>
<dbReference type="InterPro" id="IPR000387">
    <property type="entry name" value="Tyr_Pase_dom"/>
</dbReference>
<sequence>MCKQSSIFVFPPLSSDRRCRHFEKGEKRDRTEATGNCTGLRRRAHSPAMAVASSAAASSAAYSPTNACFDPPPPLRLSGEQLKHCSEALAFFKKKLRTPAKIHQEFDRLQELRFTKDEMMRKCSVALQYVNLQKNRYTDVLPFDGNLIALGSRRESSSKGNGYINASFIGVASGENVSQFIATQGPLPETCEDFWEMIFQYRCPVIVMLTLADNHKMMRKCANYLPANNGCGQFGRVSVEIKYTSNVSSLVLRCLEVKHRELVMPALSVLHIQYPEWPDHGVPSDTSAVREILKRTYHVPPKDGPIVVHCSAGIGRTGTYCAIHNTIQRVLIGDMSSLDLMKTVAEFRSQRIGMVQTLEQYFFCHDAIVDEIEDVIQKSKSEAHEGI</sequence>
<dbReference type="PANTHER" id="PTHR19134">
    <property type="entry name" value="RECEPTOR-TYPE TYROSINE-PROTEIN PHOSPHATASE"/>
    <property type="match status" value="1"/>
</dbReference>
<feature type="domain" description="Tyrosine specific protein phosphatases" evidence="8">
    <location>
        <begin position="290"/>
        <end position="362"/>
    </location>
</feature>
<evidence type="ECO:0000256" key="3">
    <source>
        <dbReference type="ARBA" id="ARBA00022490"/>
    </source>
</evidence>
<dbReference type="PRINTS" id="PR00700">
    <property type="entry name" value="PRTYPHPHTASE"/>
</dbReference>
<proteinExistence type="predicted"/>
<evidence type="ECO:0000259" key="8">
    <source>
        <dbReference type="PROSITE" id="PS50056"/>
    </source>
</evidence>
<dbReference type="FunFam" id="3.90.190.10:FF:000045">
    <property type="entry name" value="Tyrosine-protein phosphatase non-receptor type 12"/>
    <property type="match status" value="1"/>
</dbReference>
<reference evidence="9 10" key="1">
    <citation type="submission" date="2020-08" db="EMBL/GenBank/DDBJ databases">
        <title>Plant Genome Project.</title>
        <authorList>
            <person name="Zhang R.-G."/>
        </authorList>
    </citation>
    <scope>NUCLEOTIDE SEQUENCE [LARGE SCALE GENOMIC DNA]</scope>
    <source>
        <tissue evidence="9">Rhizome</tissue>
    </source>
</reference>
<evidence type="ECO:0000256" key="4">
    <source>
        <dbReference type="ARBA" id="ARBA00022553"/>
    </source>
</evidence>
<keyword evidence="6" id="KW-0904">Protein phosphatase</keyword>
<dbReference type="InterPro" id="IPR016130">
    <property type="entry name" value="Tyr_Pase_AS"/>
</dbReference>
<dbReference type="GO" id="GO:0005737">
    <property type="term" value="C:cytoplasm"/>
    <property type="evidence" value="ECO:0007669"/>
    <property type="project" value="UniProtKB-SubCell"/>
</dbReference>
<dbReference type="Proteomes" id="UP000734854">
    <property type="component" value="Unassembled WGS sequence"/>
</dbReference>
<dbReference type="SMART" id="SM00194">
    <property type="entry name" value="PTPc"/>
    <property type="match status" value="1"/>
</dbReference>
<dbReference type="PANTHER" id="PTHR19134:SF449">
    <property type="entry name" value="TYROSINE-PROTEIN PHOSPHATASE 1"/>
    <property type="match status" value="1"/>
</dbReference>
<evidence type="ECO:0000313" key="9">
    <source>
        <dbReference type="EMBL" id="KAG6524107.1"/>
    </source>
</evidence>
<keyword evidence="10" id="KW-1185">Reference proteome</keyword>
<evidence type="ECO:0000256" key="1">
    <source>
        <dbReference type="ARBA" id="ARBA00004496"/>
    </source>
</evidence>
<evidence type="ECO:0000256" key="6">
    <source>
        <dbReference type="ARBA" id="ARBA00022912"/>
    </source>
</evidence>
<dbReference type="EC" id="3.1.3.48" evidence="2"/>
<dbReference type="SUPFAM" id="SSF52799">
    <property type="entry name" value="(Phosphotyrosine protein) phosphatases II"/>
    <property type="match status" value="1"/>
</dbReference>
<protein>
    <recommendedName>
        <fullName evidence="2">protein-tyrosine-phosphatase</fullName>
        <ecNumber evidence="2">3.1.3.48</ecNumber>
    </recommendedName>
</protein>
<evidence type="ECO:0000256" key="2">
    <source>
        <dbReference type="ARBA" id="ARBA00013064"/>
    </source>
</evidence>
<comment type="caution">
    <text evidence="9">The sequence shown here is derived from an EMBL/GenBank/DDBJ whole genome shotgun (WGS) entry which is preliminary data.</text>
</comment>
<evidence type="ECO:0000313" key="10">
    <source>
        <dbReference type="Proteomes" id="UP000734854"/>
    </source>
</evidence>